<dbReference type="InterPro" id="IPR009029">
    <property type="entry name" value="HMG_CoA_Rdtase_sub-bd_dom_sf"/>
</dbReference>
<dbReference type="SUPFAM" id="SSF55035">
    <property type="entry name" value="NAD-binding domain of HMG-CoA reductase"/>
    <property type="match status" value="1"/>
</dbReference>
<dbReference type="EMBL" id="LN890655">
    <property type="protein sequence ID" value="CUS03538.2"/>
    <property type="molecule type" value="Genomic_DNA"/>
</dbReference>
<evidence type="ECO:0000256" key="2">
    <source>
        <dbReference type="ARBA" id="ARBA00023002"/>
    </source>
</evidence>
<evidence type="ECO:0000256" key="3">
    <source>
        <dbReference type="RuleBase" id="RU361219"/>
    </source>
</evidence>
<protein>
    <recommendedName>
        <fullName evidence="3">3-hydroxy-3-methylglutaryl coenzyme A reductase</fullName>
        <shortName evidence="3">HMG-CoA reductase</shortName>
        <ecNumber evidence="3">1.1.1.88</ecNumber>
    </recommendedName>
</protein>
<comment type="similarity">
    <text evidence="1 3">Belongs to the HMG-CoA reductase family.</text>
</comment>
<dbReference type="NCBIfam" id="TIGR00532">
    <property type="entry name" value="HMG_CoA_R_NAD"/>
    <property type="match status" value="1"/>
</dbReference>
<dbReference type="PROSITE" id="PS00066">
    <property type="entry name" value="HMG_COA_REDUCTASE_1"/>
    <property type="match status" value="1"/>
</dbReference>
<dbReference type="PANTHER" id="PTHR10572:SF24">
    <property type="entry name" value="3-HYDROXY-3-METHYLGLUTARYL-COENZYME A REDUCTASE"/>
    <property type="match status" value="1"/>
</dbReference>
<reference evidence="4" key="1">
    <citation type="submission" date="2016-01" db="EMBL/GenBank/DDBJ databases">
        <authorList>
            <person name="Mcilroy J.S."/>
            <person name="Karst M S."/>
            <person name="Albertsen M."/>
        </authorList>
    </citation>
    <scope>NUCLEOTIDE SEQUENCE</scope>
    <source>
        <strain evidence="4">Cfx-K</strain>
    </source>
</reference>
<dbReference type="InterPro" id="IPR009023">
    <property type="entry name" value="HMG_CoA_Rdtase_NAD(P)-bd_sf"/>
</dbReference>
<keyword evidence="5" id="KW-1185">Reference proteome</keyword>
<dbReference type="Gene3D" id="1.10.8.660">
    <property type="match status" value="1"/>
</dbReference>
<dbReference type="EC" id="1.1.1.88" evidence="3"/>
<dbReference type="KEGG" id="pbf:CFX0092_A1660"/>
<dbReference type="GO" id="GO:0004420">
    <property type="term" value="F:hydroxymethylglutaryl-CoA reductase (NADPH) activity"/>
    <property type="evidence" value="ECO:0007669"/>
    <property type="project" value="InterPro"/>
</dbReference>
<comment type="catalytic activity">
    <reaction evidence="3">
        <text>(R)-mevalonate + 2 NAD(+) + CoA = (3S)-3-hydroxy-3-methylglutaryl-CoA + 2 NADH + 2 H(+)</text>
        <dbReference type="Rhea" id="RHEA:14833"/>
        <dbReference type="ChEBI" id="CHEBI:15378"/>
        <dbReference type="ChEBI" id="CHEBI:36464"/>
        <dbReference type="ChEBI" id="CHEBI:43074"/>
        <dbReference type="ChEBI" id="CHEBI:57287"/>
        <dbReference type="ChEBI" id="CHEBI:57540"/>
        <dbReference type="ChEBI" id="CHEBI:57945"/>
        <dbReference type="EC" id="1.1.1.88"/>
    </reaction>
</comment>
<evidence type="ECO:0000313" key="4">
    <source>
        <dbReference type="EMBL" id="CUS03538.2"/>
    </source>
</evidence>
<dbReference type="InterPro" id="IPR023076">
    <property type="entry name" value="HMG_CoA_Rdtase_CS"/>
</dbReference>
<dbReference type="Proteomes" id="UP000215027">
    <property type="component" value="Chromosome I"/>
</dbReference>
<gene>
    <name evidence="4" type="primary">hmgA</name>
    <name evidence="4" type="ORF">CFX0092_A1660</name>
</gene>
<sequence length="434" mass="45778">MENVVELEVKSSRLPGFYKLGLAERAAVVAEWAGLSDEEHAVLAGNGLQPRQADLMIENVVGTYALPLGIAANFFINGRDYLIPMAVEEPSVLAAISHAAKLIRAGGGFRAESTEPIMIGQIQVLDMPDLEAARQAVLAHSAELMALADAVGESIVRYGGGARGLEARPFPETAVGPMLVVHLLYDTRDAMGANTINTAVEAIAARVAELTGGRAVLRILSNLADRRTTTARCTIPADELTIPDIPGRQVARLIAEANAFAVADPYRAATHNKGIMNGIDAVCIATGNDWRAIEAGAHSYAAIHGKRPGVYSALTDWHVDENGDLYGEITLPLAVGTVGGATKVHPTARVAMKILAVESAVELAEVMASVGLAQNLAAIRALATHGIQRGHMRLHARQVALAAGAPDGDVQRIADQLVKEGNIRVERARELLAA</sequence>
<dbReference type="InterPro" id="IPR023074">
    <property type="entry name" value="HMG_CoA_Rdtase_cat_sf"/>
</dbReference>
<keyword evidence="3" id="KW-0520">NAD</keyword>
<name>A0A160T3H5_9CHLR</name>
<dbReference type="GO" id="GO:0015936">
    <property type="term" value="P:coenzyme A metabolic process"/>
    <property type="evidence" value="ECO:0007669"/>
    <property type="project" value="InterPro"/>
</dbReference>
<dbReference type="GO" id="GO:0140643">
    <property type="term" value="F:hydroxymethylglutaryl-CoA reductase (NADH) activity"/>
    <property type="evidence" value="ECO:0007669"/>
    <property type="project" value="UniProtKB-EC"/>
</dbReference>
<dbReference type="SUPFAM" id="SSF56542">
    <property type="entry name" value="Substrate-binding domain of HMG-CoA reductase"/>
    <property type="match status" value="1"/>
</dbReference>
<dbReference type="PROSITE" id="PS00318">
    <property type="entry name" value="HMG_COA_REDUCTASE_2"/>
    <property type="match status" value="1"/>
</dbReference>
<dbReference type="AlphaFoldDB" id="A0A160T3H5"/>
<dbReference type="Gene3D" id="3.90.770.10">
    <property type="entry name" value="3-hydroxy-3-methylglutaryl-coenzyme A Reductase, Chain A, domain 2"/>
    <property type="match status" value="2"/>
</dbReference>
<keyword evidence="2 3" id="KW-0560">Oxidoreductase</keyword>
<evidence type="ECO:0000313" key="5">
    <source>
        <dbReference type="Proteomes" id="UP000215027"/>
    </source>
</evidence>
<dbReference type="UniPathway" id="UPA00257">
    <property type="reaction ID" value="UER00367"/>
</dbReference>
<evidence type="ECO:0000256" key="1">
    <source>
        <dbReference type="ARBA" id="ARBA00007661"/>
    </source>
</evidence>
<dbReference type="CDD" id="cd00644">
    <property type="entry name" value="HMG-CoA_reductase_classII"/>
    <property type="match status" value="1"/>
</dbReference>
<dbReference type="InterPro" id="IPR002202">
    <property type="entry name" value="HMG_CoA_Rdtase"/>
</dbReference>
<proteinExistence type="inferred from homology"/>
<dbReference type="PRINTS" id="PR00071">
    <property type="entry name" value="HMGCOARDTASE"/>
</dbReference>
<dbReference type="InterPro" id="IPR004553">
    <property type="entry name" value="HMG_CoA_Rdtase_bac-typ"/>
</dbReference>
<comment type="pathway">
    <text evidence="3">Metabolic intermediate metabolism; (R)-mevalonate degradation; (S)-3-hydroxy-3-methylglutaryl-CoA from (R)-mevalonate: step 1/1.</text>
</comment>
<dbReference type="Pfam" id="PF00368">
    <property type="entry name" value="HMG-CoA_red"/>
    <property type="match status" value="1"/>
</dbReference>
<accession>A0A160T3H5</accession>
<dbReference type="RefSeq" id="WP_197699925.1">
    <property type="nucleotide sequence ID" value="NZ_LN890655.1"/>
</dbReference>
<dbReference type="PROSITE" id="PS50065">
    <property type="entry name" value="HMG_COA_REDUCTASE_4"/>
    <property type="match status" value="1"/>
</dbReference>
<dbReference type="PROSITE" id="PS01192">
    <property type="entry name" value="HMG_COA_REDUCTASE_3"/>
    <property type="match status" value="1"/>
</dbReference>
<dbReference type="PANTHER" id="PTHR10572">
    <property type="entry name" value="3-HYDROXY-3-METHYLGLUTARYL-COENZYME A REDUCTASE"/>
    <property type="match status" value="1"/>
</dbReference>
<organism evidence="4 5">
    <name type="scientific">Candidatus Promineifilum breve</name>
    <dbReference type="NCBI Taxonomy" id="1806508"/>
    <lineage>
        <taxon>Bacteria</taxon>
        <taxon>Bacillati</taxon>
        <taxon>Chloroflexota</taxon>
        <taxon>Ardenticatenia</taxon>
        <taxon>Candidatus Promineifilales</taxon>
        <taxon>Candidatus Promineifilaceae</taxon>
        <taxon>Candidatus Promineifilum</taxon>
    </lineage>
</organism>